<protein>
    <submittedName>
        <fullName evidence="1">Uncharacterized protein</fullName>
    </submittedName>
</protein>
<evidence type="ECO:0000313" key="1">
    <source>
        <dbReference type="EMBL" id="KAL2075752.1"/>
    </source>
</evidence>
<comment type="caution">
    <text evidence="1">The sequence shown here is derived from an EMBL/GenBank/DDBJ whole genome shotgun (WGS) entry which is preliminary data.</text>
</comment>
<name>A0ABR4D1Q5_9HELO</name>
<evidence type="ECO:0000313" key="2">
    <source>
        <dbReference type="Proteomes" id="UP001595075"/>
    </source>
</evidence>
<organism evidence="1 2">
    <name type="scientific">Oculimacula yallundae</name>
    <dbReference type="NCBI Taxonomy" id="86028"/>
    <lineage>
        <taxon>Eukaryota</taxon>
        <taxon>Fungi</taxon>
        <taxon>Dikarya</taxon>
        <taxon>Ascomycota</taxon>
        <taxon>Pezizomycotina</taxon>
        <taxon>Leotiomycetes</taxon>
        <taxon>Helotiales</taxon>
        <taxon>Ploettnerulaceae</taxon>
        <taxon>Oculimacula</taxon>
    </lineage>
</organism>
<dbReference type="EMBL" id="JAZHXI010000001">
    <property type="protein sequence ID" value="KAL2075752.1"/>
    <property type="molecule type" value="Genomic_DNA"/>
</dbReference>
<gene>
    <name evidence="1" type="ORF">VTL71DRAFT_695</name>
</gene>
<dbReference type="Proteomes" id="UP001595075">
    <property type="component" value="Unassembled WGS sequence"/>
</dbReference>
<sequence>MHWIQFSMVPLQNYYFVIAHREPLTDFTDDILGEKSKETLVIRKERLPSSAMPWRIMTVLESELEVRMLSQECAVHNADKNDNLSRDNEEELSNLVSESAMNIAFVALVTSAIAAPLEVLADNRGKNYEDKLTSYQCFRR</sequence>
<proteinExistence type="predicted"/>
<keyword evidence="2" id="KW-1185">Reference proteome</keyword>
<accession>A0ABR4D1Q5</accession>
<reference evidence="1 2" key="1">
    <citation type="journal article" date="2024" name="Commun. Biol.">
        <title>Comparative genomic analysis of thermophilic fungi reveals convergent evolutionary adaptations and gene losses.</title>
        <authorList>
            <person name="Steindorff A.S."/>
            <person name="Aguilar-Pontes M.V."/>
            <person name="Robinson A.J."/>
            <person name="Andreopoulos B."/>
            <person name="LaButti K."/>
            <person name="Kuo A."/>
            <person name="Mondo S."/>
            <person name="Riley R."/>
            <person name="Otillar R."/>
            <person name="Haridas S."/>
            <person name="Lipzen A."/>
            <person name="Grimwood J."/>
            <person name="Schmutz J."/>
            <person name="Clum A."/>
            <person name="Reid I.D."/>
            <person name="Moisan M.C."/>
            <person name="Butler G."/>
            <person name="Nguyen T.T.M."/>
            <person name="Dewar K."/>
            <person name="Conant G."/>
            <person name="Drula E."/>
            <person name="Henrissat B."/>
            <person name="Hansel C."/>
            <person name="Singer S."/>
            <person name="Hutchinson M.I."/>
            <person name="de Vries R.P."/>
            <person name="Natvig D.O."/>
            <person name="Powell A.J."/>
            <person name="Tsang A."/>
            <person name="Grigoriev I.V."/>
        </authorList>
    </citation>
    <scope>NUCLEOTIDE SEQUENCE [LARGE SCALE GENOMIC DNA]</scope>
    <source>
        <strain evidence="1 2">CBS 494.80</strain>
    </source>
</reference>